<comment type="caution">
    <text evidence="1">The sequence shown here is derived from an EMBL/GenBank/DDBJ whole genome shotgun (WGS) entry which is preliminary data.</text>
</comment>
<protein>
    <submittedName>
        <fullName evidence="1">Uncharacterized protein</fullName>
    </submittedName>
</protein>
<proteinExistence type="predicted"/>
<keyword evidence="2" id="KW-1185">Reference proteome</keyword>
<dbReference type="Proteomes" id="UP001500403">
    <property type="component" value="Unassembled WGS sequence"/>
</dbReference>
<evidence type="ECO:0000313" key="2">
    <source>
        <dbReference type="Proteomes" id="UP001500403"/>
    </source>
</evidence>
<name>A0ABN3XMZ1_9ACTN</name>
<evidence type="ECO:0000313" key="1">
    <source>
        <dbReference type="EMBL" id="GAA2966112.1"/>
    </source>
</evidence>
<sequence length="194" mass="20649">MRGMGDAYVWVADLDARPEEAAVLAGRVVDWLEHRGIVRGELTSCLPGDGLGRPPGPHAAHAVTEDAVPTGAACGVVMEIERRVYTGAGLWTATCPHCGAKTEHADSGPDMWTPSWAPLFDDLYAWFGGTGPGSGTCVRCGERADFLAWRMDPPVAVAHLGLVLWNWPPPAEPFLTELSGVLGGHRLVTARTTV</sequence>
<organism evidence="1 2">
    <name type="scientific">Streptomyces enissocaesilis</name>
    <dbReference type="NCBI Taxonomy" id="332589"/>
    <lineage>
        <taxon>Bacteria</taxon>
        <taxon>Bacillati</taxon>
        <taxon>Actinomycetota</taxon>
        <taxon>Actinomycetes</taxon>
        <taxon>Kitasatosporales</taxon>
        <taxon>Streptomycetaceae</taxon>
        <taxon>Streptomyces</taxon>
        <taxon>Streptomyces rochei group</taxon>
    </lineage>
</organism>
<gene>
    <name evidence="1" type="ORF">GCM10010446_59730</name>
</gene>
<accession>A0ABN3XMZ1</accession>
<dbReference type="EMBL" id="BAAAUD010000057">
    <property type="protein sequence ID" value="GAA2966112.1"/>
    <property type="molecule type" value="Genomic_DNA"/>
</dbReference>
<reference evidence="1 2" key="1">
    <citation type="journal article" date="2019" name="Int. J. Syst. Evol. Microbiol.">
        <title>The Global Catalogue of Microorganisms (GCM) 10K type strain sequencing project: providing services to taxonomists for standard genome sequencing and annotation.</title>
        <authorList>
            <consortium name="The Broad Institute Genomics Platform"/>
            <consortium name="The Broad Institute Genome Sequencing Center for Infectious Disease"/>
            <person name="Wu L."/>
            <person name="Ma J."/>
        </authorList>
    </citation>
    <scope>NUCLEOTIDE SEQUENCE [LARGE SCALE GENOMIC DNA]</scope>
    <source>
        <strain evidence="1 2">JCM 9088</strain>
    </source>
</reference>